<keyword evidence="5" id="KW-1185">Reference proteome</keyword>
<evidence type="ECO:0000256" key="2">
    <source>
        <dbReference type="ARBA" id="ARBA00023136"/>
    </source>
</evidence>
<gene>
    <name evidence="4" type="ORF">BJ982_000002</name>
</gene>
<protein>
    <submittedName>
        <fullName evidence="4">Mce-associated membrane protein</fullName>
    </submittedName>
</protein>
<comment type="subcellular location">
    <subcellularLocation>
        <location evidence="1">Membrane</location>
    </subcellularLocation>
</comment>
<dbReference type="PANTHER" id="PTHR37042:SF4">
    <property type="entry name" value="OUTER MEMBRANE PROTEIN RV1973"/>
    <property type="match status" value="1"/>
</dbReference>
<dbReference type="RefSeq" id="WP_311772213.1">
    <property type="nucleotide sequence ID" value="NZ_JACHND010000001.1"/>
</dbReference>
<comment type="caution">
    <text evidence="4">The sequence shown here is derived from an EMBL/GenBank/DDBJ whole genome shotgun (WGS) entry which is preliminary data.</text>
</comment>
<dbReference type="AlphaFoldDB" id="A0A7W7D1A7"/>
<sequence>MGVEAGAGDVTGEGLSAALERPERRRGASLGYLLATGVAAVVVAVLAVLVVVGHLRLRDLRVSEAASAEALAAARAYAPDMLSYDYRTIDADLARARGYATGTLAENYRELARTLAPTVKRQQTVQQAVVAAAAVESATPDRVQVLLFVNMGTTKVVPGESRPQRQVLQSRARFVLVRGEDHWLVAELSTLIGNAPAN</sequence>
<evidence type="ECO:0000313" key="5">
    <source>
        <dbReference type="Proteomes" id="UP000542210"/>
    </source>
</evidence>
<evidence type="ECO:0000256" key="3">
    <source>
        <dbReference type="SAM" id="Phobius"/>
    </source>
</evidence>
<proteinExistence type="predicted"/>
<keyword evidence="2 3" id="KW-0472">Membrane</keyword>
<name>A0A7W7D1A7_9ACTN</name>
<evidence type="ECO:0000256" key="1">
    <source>
        <dbReference type="ARBA" id="ARBA00004370"/>
    </source>
</evidence>
<dbReference type="EMBL" id="JACHND010000001">
    <property type="protein sequence ID" value="MBB4698458.1"/>
    <property type="molecule type" value="Genomic_DNA"/>
</dbReference>
<feature type="transmembrane region" description="Helical" evidence="3">
    <location>
        <begin position="30"/>
        <end position="52"/>
    </location>
</feature>
<dbReference type="PANTHER" id="PTHR37042">
    <property type="entry name" value="OUTER MEMBRANE PROTEIN RV1973"/>
    <property type="match status" value="1"/>
</dbReference>
<evidence type="ECO:0000313" key="4">
    <source>
        <dbReference type="EMBL" id="MBB4698458.1"/>
    </source>
</evidence>
<organism evidence="4 5">
    <name type="scientific">Sphaerisporangium siamense</name>
    <dbReference type="NCBI Taxonomy" id="795645"/>
    <lineage>
        <taxon>Bacteria</taxon>
        <taxon>Bacillati</taxon>
        <taxon>Actinomycetota</taxon>
        <taxon>Actinomycetes</taxon>
        <taxon>Streptosporangiales</taxon>
        <taxon>Streptosporangiaceae</taxon>
        <taxon>Sphaerisporangium</taxon>
    </lineage>
</organism>
<dbReference type="Proteomes" id="UP000542210">
    <property type="component" value="Unassembled WGS sequence"/>
</dbReference>
<keyword evidence="3" id="KW-1133">Transmembrane helix</keyword>
<keyword evidence="3" id="KW-0812">Transmembrane</keyword>
<dbReference type="GO" id="GO:0016020">
    <property type="term" value="C:membrane"/>
    <property type="evidence" value="ECO:0007669"/>
    <property type="project" value="UniProtKB-SubCell"/>
</dbReference>
<reference evidence="4 5" key="1">
    <citation type="submission" date="2020-08" db="EMBL/GenBank/DDBJ databases">
        <title>Sequencing the genomes of 1000 actinobacteria strains.</title>
        <authorList>
            <person name="Klenk H.-P."/>
        </authorList>
    </citation>
    <scope>NUCLEOTIDE SEQUENCE [LARGE SCALE GENOMIC DNA]</scope>
    <source>
        <strain evidence="4 5">DSM 45784</strain>
    </source>
</reference>
<accession>A0A7W7D1A7</accession>